<dbReference type="EMBL" id="CM042883">
    <property type="protein sequence ID" value="KAI4372712.1"/>
    <property type="molecule type" value="Genomic_DNA"/>
</dbReference>
<reference evidence="2" key="1">
    <citation type="journal article" date="2023" name="Front. Plant Sci.">
        <title>Chromosomal-level genome assembly of Melastoma candidum provides insights into trichome evolution.</title>
        <authorList>
            <person name="Zhong Y."/>
            <person name="Wu W."/>
            <person name="Sun C."/>
            <person name="Zou P."/>
            <person name="Liu Y."/>
            <person name="Dai S."/>
            <person name="Zhou R."/>
        </authorList>
    </citation>
    <scope>NUCLEOTIDE SEQUENCE [LARGE SCALE GENOMIC DNA]</scope>
</reference>
<keyword evidence="2" id="KW-1185">Reference proteome</keyword>
<gene>
    <name evidence="1" type="ORF">MLD38_010911</name>
</gene>
<evidence type="ECO:0000313" key="2">
    <source>
        <dbReference type="Proteomes" id="UP001057402"/>
    </source>
</evidence>
<sequence>MLEEAKSINLSLIELGKCINTVAENSAHVPVGDSELMRLLGDSFGGAFASRDILKTQKPSSIYCMLRAQFRTSTLTW</sequence>
<comment type="caution">
    <text evidence="1">The sequence shown here is derived from an EMBL/GenBank/DDBJ whole genome shotgun (WGS) entry which is preliminary data.</text>
</comment>
<name>A0ACB9R9P5_9MYRT</name>
<proteinExistence type="predicted"/>
<dbReference type="Proteomes" id="UP001057402">
    <property type="component" value="Chromosome 4"/>
</dbReference>
<accession>A0ACB9R9P5</accession>
<protein>
    <submittedName>
        <fullName evidence="1">Uncharacterized protein</fullName>
    </submittedName>
</protein>
<organism evidence="1 2">
    <name type="scientific">Melastoma candidum</name>
    <dbReference type="NCBI Taxonomy" id="119954"/>
    <lineage>
        <taxon>Eukaryota</taxon>
        <taxon>Viridiplantae</taxon>
        <taxon>Streptophyta</taxon>
        <taxon>Embryophyta</taxon>
        <taxon>Tracheophyta</taxon>
        <taxon>Spermatophyta</taxon>
        <taxon>Magnoliopsida</taxon>
        <taxon>eudicotyledons</taxon>
        <taxon>Gunneridae</taxon>
        <taxon>Pentapetalae</taxon>
        <taxon>rosids</taxon>
        <taxon>malvids</taxon>
        <taxon>Myrtales</taxon>
        <taxon>Melastomataceae</taxon>
        <taxon>Melastomatoideae</taxon>
        <taxon>Melastomateae</taxon>
        <taxon>Melastoma</taxon>
    </lineage>
</organism>
<evidence type="ECO:0000313" key="1">
    <source>
        <dbReference type="EMBL" id="KAI4372712.1"/>
    </source>
</evidence>